<sequence length="138" mass="15814">MNDQQKRLVQTSFARIVPKSEYAAKVFYGRLFEIIPEVQPLFKSDLKTQGIKLFQVISFAVCSLDNMDELLPLLHDLGRRHVKYGTQDSHYAFVGESLIWTLEKVLKDDFTPEIRQAWLDVYSLMAAAMAEAASQEIT</sequence>
<dbReference type="GO" id="GO:0019825">
    <property type="term" value="F:oxygen binding"/>
    <property type="evidence" value="ECO:0007669"/>
    <property type="project" value="InterPro"/>
</dbReference>
<evidence type="ECO:0000256" key="1">
    <source>
        <dbReference type="ARBA" id="ARBA00022617"/>
    </source>
</evidence>
<dbReference type="GO" id="GO:0020037">
    <property type="term" value="F:heme binding"/>
    <property type="evidence" value="ECO:0007669"/>
    <property type="project" value="InterPro"/>
</dbReference>
<keyword evidence="5" id="KW-0813">Transport</keyword>
<accession>A0A7W6EN41</accession>
<keyword evidence="3" id="KW-0479">Metal-binding</keyword>
<keyword evidence="2 5" id="KW-0561">Oxygen transport</keyword>
<dbReference type="GO" id="GO:0071500">
    <property type="term" value="P:cellular response to nitrosative stress"/>
    <property type="evidence" value="ECO:0007669"/>
    <property type="project" value="TreeGrafter"/>
</dbReference>
<reference evidence="7 8" key="1">
    <citation type="submission" date="2020-08" db="EMBL/GenBank/DDBJ databases">
        <title>Genomic Encyclopedia of Type Strains, Phase IV (KMG-IV): sequencing the most valuable type-strain genomes for metagenomic binning, comparative biology and taxonomic classification.</title>
        <authorList>
            <person name="Goeker M."/>
        </authorList>
    </citation>
    <scope>NUCLEOTIDE SEQUENCE [LARGE SCALE GENOMIC DNA]</scope>
    <source>
        <strain evidence="7 8">DSM 17976</strain>
    </source>
</reference>
<proteinExistence type="inferred from homology"/>
<dbReference type="InterPro" id="IPR000971">
    <property type="entry name" value="Globin"/>
</dbReference>
<dbReference type="Gene3D" id="1.10.490.10">
    <property type="entry name" value="Globins"/>
    <property type="match status" value="1"/>
</dbReference>
<dbReference type="RefSeq" id="WP_183970868.1">
    <property type="nucleotide sequence ID" value="NZ_JACIBY010000001.1"/>
</dbReference>
<keyword evidence="8" id="KW-1185">Reference proteome</keyword>
<keyword evidence="7" id="KW-0560">Oxidoreductase</keyword>
<dbReference type="Pfam" id="PF00042">
    <property type="entry name" value="Globin"/>
    <property type="match status" value="1"/>
</dbReference>
<evidence type="ECO:0000256" key="3">
    <source>
        <dbReference type="ARBA" id="ARBA00022723"/>
    </source>
</evidence>
<dbReference type="Proteomes" id="UP000541352">
    <property type="component" value="Unassembled WGS sequence"/>
</dbReference>
<evidence type="ECO:0000259" key="6">
    <source>
        <dbReference type="PROSITE" id="PS01033"/>
    </source>
</evidence>
<evidence type="ECO:0000313" key="8">
    <source>
        <dbReference type="Proteomes" id="UP000541352"/>
    </source>
</evidence>
<keyword evidence="7" id="KW-0223">Dioxygenase</keyword>
<dbReference type="CDD" id="cd12131">
    <property type="entry name" value="HGbI-like"/>
    <property type="match status" value="1"/>
</dbReference>
<dbReference type="GO" id="GO:0008941">
    <property type="term" value="F:nitric oxide dioxygenase NAD(P)H activity"/>
    <property type="evidence" value="ECO:0007669"/>
    <property type="project" value="UniProtKB-EC"/>
</dbReference>
<evidence type="ECO:0000313" key="7">
    <source>
        <dbReference type="EMBL" id="MBB3836069.1"/>
    </source>
</evidence>
<organism evidence="7 8">
    <name type="scientific">Runella defluvii</name>
    <dbReference type="NCBI Taxonomy" id="370973"/>
    <lineage>
        <taxon>Bacteria</taxon>
        <taxon>Pseudomonadati</taxon>
        <taxon>Bacteroidota</taxon>
        <taxon>Cytophagia</taxon>
        <taxon>Cytophagales</taxon>
        <taxon>Spirosomataceae</taxon>
        <taxon>Runella</taxon>
    </lineage>
</organism>
<dbReference type="EMBL" id="JACIBY010000001">
    <property type="protein sequence ID" value="MBB3836069.1"/>
    <property type="molecule type" value="Genomic_DNA"/>
</dbReference>
<dbReference type="PANTHER" id="PTHR43396">
    <property type="entry name" value="FLAVOHEMOPROTEIN"/>
    <property type="match status" value="1"/>
</dbReference>
<comment type="caution">
    <text evidence="7">The sequence shown here is derived from an EMBL/GenBank/DDBJ whole genome shotgun (WGS) entry which is preliminary data.</text>
</comment>
<dbReference type="InterPro" id="IPR012292">
    <property type="entry name" value="Globin/Proto"/>
</dbReference>
<dbReference type="SUPFAM" id="SSF46458">
    <property type="entry name" value="Globin-like"/>
    <property type="match status" value="1"/>
</dbReference>
<dbReference type="InterPro" id="IPR009050">
    <property type="entry name" value="Globin-like_sf"/>
</dbReference>
<feature type="domain" description="Globin" evidence="6">
    <location>
        <begin position="1"/>
        <end position="134"/>
    </location>
</feature>
<keyword evidence="1 5" id="KW-0349">Heme</keyword>
<gene>
    <name evidence="7" type="ORF">FHS57_000051</name>
</gene>
<dbReference type="EC" id="1.14.12.17" evidence="7"/>
<comment type="similarity">
    <text evidence="5">Belongs to the globin family.</text>
</comment>
<dbReference type="GO" id="GO:0046210">
    <property type="term" value="P:nitric oxide catabolic process"/>
    <property type="evidence" value="ECO:0007669"/>
    <property type="project" value="TreeGrafter"/>
</dbReference>
<evidence type="ECO:0000256" key="4">
    <source>
        <dbReference type="ARBA" id="ARBA00023004"/>
    </source>
</evidence>
<evidence type="ECO:0000256" key="5">
    <source>
        <dbReference type="RuleBase" id="RU000356"/>
    </source>
</evidence>
<evidence type="ECO:0000256" key="2">
    <source>
        <dbReference type="ARBA" id="ARBA00022621"/>
    </source>
</evidence>
<dbReference type="PANTHER" id="PTHR43396:SF3">
    <property type="entry name" value="FLAVOHEMOPROTEIN"/>
    <property type="match status" value="1"/>
</dbReference>
<dbReference type="GO" id="GO:0005344">
    <property type="term" value="F:oxygen carrier activity"/>
    <property type="evidence" value="ECO:0007669"/>
    <property type="project" value="UniProtKB-KW"/>
</dbReference>
<dbReference type="GO" id="GO:0046872">
    <property type="term" value="F:metal ion binding"/>
    <property type="evidence" value="ECO:0007669"/>
    <property type="project" value="UniProtKB-KW"/>
</dbReference>
<dbReference type="AlphaFoldDB" id="A0A7W6EN41"/>
<dbReference type="GO" id="GO:0071949">
    <property type="term" value="F:FAD binding"/>
    <property type="evidence" value="ECO:0007669"/>
    <property type="project" value="TreeGrafter"/>
</dbReference>
<dbReference type="PROSITE" id="PS01033">
    <property type="entry name" value="GLOBIN"/>
    <property type="match status" value="1"/>
</dbReference>
<keyword evidence="4" id="KW-0408">Iron</keyword>
<name>A0A7W6EN41_9BACT</name>
<protein>
    <submittedName>
        <fullName evidence="7">Nitric oxide dioxygenase</fullName>
        <ecNumber evidence="7">1.14.12.17</ecNumber>
    </submittedName>
</protein>